<feature type="transmembrane region" description="Helical" evidence="1">
    <location>
        <begin position="20"/>
        <end position="39"/>
    </location>
</feature>
<accession>A0A2R6XAB6</accession>
<evidence type="ECO:0000313" key="3">
    <source>
        <dbReference type="Proteomes" id="UP000244005"/>
    </source>
</evidence>
<reference evidence="3" key="1">
    <citation type="journal article" date="2017" name="Cell">
        <title>Insights into land plant evolution garnered from the Marchantia polymorpha genome.</title>
        <authorList>
            <person name="Bowman J.L."/>
            <person name="Kohchi T."/>
            <person name="Yamato K.T."/>
            <person name="Jenkins J."/>
            <person name="Shu S."/>
            <person name="Ishizaki K."/>
            <person name="Yamaoka S."/>
            <person name="Nishihama R."/>
            <person name="Nakamura Y."/>
            <person name="Berger F."/>
            <person name="Adam C."/>
            <person name="Aki S.S."/>
            <person name="Althoff F."/>
            <person name="Araki T."/>
            <person name="Arteaga-Vazquez M.A."/>
            <person name="Balasubrmanian S."/>
            <person name="Barry K."/>
            <person name="Bauer D."/>
            <person name="Boehm C.R."/>
            <person name="Briginshaw L."/>
            <person name="Caballero-Perez J."/>
            <person name="Catarino B."/>
            <person name="Chen F."/>
            <person name="Chiyoda S."/>
            <person name="Chovatia M."/>
            <person name="Davies K.M."/>
            <person name="Delmans M."/>
            <person name="Demura T."/>
            <person name="Dierschke T."/>
            <person name="Dolan L."/>
            <person name="Dorantes-Acosta A.E."/>
            <person name="Eklund D.M."/>
            <person name="Florent S.N."/>
            <person name="Flores-Sandoval E."/>
            <person name="Fujiyama A."/>
            <person name="Fukuzawa H."/>
            <person name="Galik B."/>
            <person name="Grimanelli D."/>
            <person name="Grimwood J."/>
            <person name="Grossniklaus U."/>
            <person name="Hamada T."/>
            <person name="Haseloff J."/>
            <person name="Hetherington A.J."/>
            <person name="Higo A."/>
            <person name="Hirakawa Y."/>
            <person name="Hundley H.N."/>
            <person name="Ikeda Y."/>
            <person name="Inoue K."/>
            <person name="Inoue S.I."/>
            <person name="Ishida S."/>
            <person name="Jia Q."/>
            <person name="Kakita M."/>
            <person name="Kanazawa T."/>
            <person name="Kawai Y."/>
            <person name="Kawashima T."/>
            <person name="Kennedy M."/>
            <person name="Kinose K."/>
            <person name="Kinoshita T."/>
            <person name="Kohara Y."/>
            <person name="Koide E."/>
            <person name="Komatsu K."/>
            <person name="Kopischke S."/>
            <person name="Kubo M."/>
            <person name="Kyozuka J."/>
            <person name="Lagercrantz U."/>
            <person name="Lin S.S."/>
            <person name="Lindquist E."/>
            <person name="Lipzen A.M."/>
            <person name="Lu C.W."/>
            <person name="De Luna E."/>
            <person name="Martienssen R.A."/>
            <person name="Minamino N."/>
            <person name="Mizutani M."/>
            <person name="Mizutani M."/>
            <person name="Mochizuki N."/>
            <person name="Monte I."/>
            <person name="Mosher R."/>
            <person name="Nagasaki H."/>
            <person name="Nakagami H."/>
            <person name="Naramoto S."/>
            <person name="Nishitani K."/>
            <person name="Ohtani M."/>
            <person name="Okamoto T."/>
            <person name="Okumura M."/>
            <person name="Phillips J."/>
            <person name="Pollak B."/>
            <person name="Reinders A."/>
            <person name="Rovekamp M."/>
            <person name="Sano R."/>
            <person name="Sawa S."/>
            <person name="Schmid M.W."/>
            <person name="Shirakawa M."/>
            <person name="Solano R."/>
            <person name="Spunde A."/>
            <person name="Suetsugu N."/>
            <person name="Sugano S."/>
            <person name="Sugiyama A."/>
            <person name="Sun R."/>
            <person name="Suzuki Y."/>
            <person name="Takenaka M."/>
            <person name="Takezawa D."/>
            <person name="Tomogane H."/>
            <person name="Tsuzuki M."/>
            <person name="Ueda T."/>
            <person name="Umeda M."/>
            <person name="Ward J.M."/>
            <person name="Watanabe Y."/>
            <person name="Yazaki K."/>
            <person name="Yokoyama R."/>
            <person name="Yoshitake Y."/>
            <person name="Yotsui I."/>
            <person name="Zachgo S."/>
            <person name="Schmutz J."/>
        </authorList>
    </citation>
    <scope>NUCLEOTIDE SEQUENCE [LARGE SCALE GENOMIC DNA]</scope>
    <source>
        <strain evidence="3">Tak-1</strain>
    </source>
</reference>
<feature type="transmembrane region" description="Helical" evidence="1">
    <location>
        <begin position="122"/>
        <end position="141"/>
    </location>
</feature>
<dbReference type="Proteomes" id="UP000244005">
    <property type="component" value="Unassembled WGS sequence"/>
</dbReference>
<evidence type="ECO:0000256" key="1">
    <source>
        <dbReference type="SAM" id="Phobius"/>
    </source>
</evidence>
<protein>
    <submittedName>
        <fullName evidence="2">Uncharacterized protein</fullName>
    </submittedName>
</protein>
<dbReference type="Gramene" id="Mp5g04810.1">
    <property type="protein sequence ID" value="Mp5g04810.1.cds"/>
    <property type="gene ID" value="Mp5g04810"/>
</dbReference>
<organism evidence="2 3">
    <name type="scientific">Marchantia polymorpha</name>
    <name type="common">Common liverwort</name>
    <name type="synonym">Marchantia aquatica</name>
    <dbReference type="NCBI Taxonomy" id="3197"/>
    <lineage>
        <taxon>Eukaryota</taxon>
        <taxon>Viridiplantae</taxon>
        <taxon>Streptophyta</taxon>
        <taxon>Embryophyta</taxon>
        <taxon>Marchantiophyta</taxon>
        <taxon>Marchantiopsida</taxon>
        <taxon>Marchantiidae</taxon>
        <taxon>Marchantiales</taxon>
        <taxon>Marchantiaceae</taxon>
        <taxon>Marchantia</taxon>
    </lineage>
</organism>
<keyword evidence="1" id="KW-1133">Transmembrane helix</keyword>
<dbReference type="OMA" id="IHEMTIV"/>
<keyword evidence="3" id="KW-1185">Reference proteome</keyword>
<gene>
    <name evidence="2" type="ORF">MARPO_0027s0146</name>
</gene>
<evidence type="ECO:0000313" key="2">
    <source>
        <dbReference type="EMBL" id="PTQ43047.1"/>
    </source>
</evidence>
<dbReference type="AlphaFoldDB" id="A0A2R6XAB6"/>
<proteinExistence type="predicted"/>
<dbReference type="OrthoDB" id="1923917at2759"/>
<dbReference type="EMBL" id="KZ772699">
    <property type="protein sequence ID" value="PTQ43047.1"/>
    <property type="molecule type" value="Genomic_DNA"/>
</dbReference>
<dbReference type="PANTHER" id="PTHR39113:SF2">
    <property type="match status" value="1"/>
</dbReference>
<feature type="transmembrane region" description="Helical" evidence="1">
    <location>
        <begin position="81"/>
        <end position="102"/>
    </location>
</feature>
<sequence>MPLAREAKIAFRRLALNRGLKFFNVVVIVAGALTIIMVITLQQPPTLCPGWLLIFLGILTMVGGLSGFGGTTLPCCYMTHLTSMGVSNLGTLIYALTLFGQRPKILEAFGPTKYAVESVDKFLITCSWLYLTLAVIQVLLIGGRCTLQRMTTEIFETLEQTLAARNAAMGALRRELGEQESRVDKTLTNKIEEKMASKYGEWMNK</sequence>
<keyword evidence="1" id="KW-0472">Membrane</keyword>
<feature type="transmembrane region" description="Helical" evidence="1">
    <location>
        <begin position="51"/>
        <end position="69"/>
    </location>
</feature>
<keyword evidence="1" id="KW-0812">Transmembrane</keyword>
<dbReference type="PANTHER" id="PTHR39113">
    <property type="entry name" value="MEMBRANE LIPOPROTEIN-RELATED"/>
    <property type="match status" value="1"/>
</dbReference>
<name>A0A2R6XAB6_MARPO</name>